<evidence type="ECO:0000313" key="4">
    <source>
        <dbReference type="Proteomes" id="UP001344658"/>
    </source>
</evidence>
<dbReference type="InterPro" id="IPR000873">
    <property type="entry name" value="AMP-dep_synth/lig_dom"/>
</dbReference>
<sequence length="508" mass="54125">MTGRTGVPPLRSVHAAVLECADRAPHDLALVQGDERIDYRTLTTAARVLAGRLTGWGVRPGDIVPLLVPRGAHLIALQLGVLMSGAGYATLDPRWPQSRIASILAQLDDPVVVGRPGGEPLGVTRTLDPSPLSAIADDAGSGLFAPVPAGLDDLAMVFFTSGSTGVPKGVLIPHRAVTRMFGPGGLDGFGPGHITPQVAPAAWDMYAFELWGQLTTGGACVVVEESHLMPSRLRTLVADEGVDTIWLTTSLFNLVVDEDPEAFEGLGTLYVGGEKQSPRHVARFLERFPDLPIWNGFGPAENCMLTAVHRMAPADSAAPVGIPVGRPVPGTTVVLLREDGTPAPRGERGEIVAAGPGVALGYLNNETQTRERFPTLEIAGEQRRVLRTGDMGMLDDDGVLHYYGRRDRQIKLSGNRIELGDVEAAASAIPEIRTCAAVARTDAGGTVAHVALVYTLVDGAELAPRDLRRRLTTRLPAYAVPGRFEQLDDLPRRDNGKVDLQALERRAG</sequence>
<dbReference type="InterPro" id="IPR025110">
    <property type="entry name" value="AMP-bd_C"/>
</dbReference>
<evidence type="ECO:0000313" key="3">
    <source>
        <dbReference type="EMBL" id="MEE4545860.1"/>
    </source>
</evidence>
<dbReference type="Pfam" id="PF13193">
    <property type="entry name" value="AMP-binding_C"/>
    <property type="match status" value="1"/>
</dbReference>
<dbReference type="InterPro" id="IPR042099">
    <property type="entry name" value="ANL_N_sf"/>
</dbReference>
<dbReference type="InterPro" id="IPR010071">
    <property type="entry name" value="AA_adenyl_dom"/>
</dbReference>
<keyword evidence="4" id="KW-1185">Reference proteome</keyword>
<dbReference type="SUPFAM" id="SSF56801">
    <property type="entry name" value="Acetyl-CoA synthetase-like"/>
    <property type="match status" value="1"/>
</dbReference>
<accession>A0ABU7PJA7</accession>
<feature type="domain" description="AMP-binding enzyme C-terminal" evidence="2">
    <location>
        <begin position="422"/>
        <end position="497"/>
    </location>
</feature>
<gene>
    <name evidence="3" type="ORF">V2S66_28310</name>
</gene>
<dbReference type="NCBIfam" id="TIGR01733">
    <property type="entry name" value="AA-adenyl-dom"/>
    <property type="match status" value="1"/>
</dbReference>
<organism evidence="3 4">
    <name type="scientific">Actinacidiphila polyblastidii</name>
    <dbReference type="NCBI Taxonomy" id="3110430"/>
    <lineage>
        <taxon>Bacteria</taxon>
        <taxon>Bacillati</taxon>
        <taxon>Actinomycetota</taxon>
        <taxon>Actinomycetes</taxon>
        <taxon>Kitasatosporales</taxon>
        <taxon>Streptomycetaceae</taxon>
        <taxon>Actinacidiphila</taxon>
    </lineage>
</organism>
<dbReference type="Gene3D" id="3.40.50.12780">
    <property type="entry name" value="N-terminal domain of ligase-like"/>
    <property type="match status" value="1"/>
</dbReference>
<dbReference type="EMBL" id="JAZEWV010000035">
    <property type="protein sequence ID" value="MEE4545860.1"/>
    <property type="molecule type" value="Genomic_DNA"/>
</dbReference>
<dbReference type="InterPro" id="IPR020845">
    <property type="entry name" value="AMP-binding_CS"/>
</dbReference>
<feature type="domain" description="AMP-dependent synthetase/ligase" evidence="1">
    <location>
        <begin position="20"/>
        <end position="363"/>
    </location>
</feature>
<dbReference type="InterPro" id="IPR045851">
    <property type="entry name" value="AMP-bd_C_sf"/>
</dbReference>
<comment type="caution">
    <text evidence="3">The sequence shown here is derived from an EMBL/GenBank/DDBJ whole genome shotgun (WGS) entry which is preliminary data.</text>
</comment>
<protein>
    <submittedName>
        <fullName evidence="3">Amino acid adenylation domain-containing protein</fullName>
    </submittedName>
</protein>
<dbReference type="Proteomes" id="UP001344658">
    <property type="component" value="Unassembled WGS sequence"/>
</dbReference>
<dbReference type="Gene3D" id="3.30.300.30">
    <property type="match status" value="1"/>
</dbReference>
<evidence type="ECO:0000259" key="2">
    <source>
        <dbReference type="Pfam" id="PF13193"/>
    </source>
</evidence>
<dbReference type="PROSITE" id="PS00455">
    <property type="entry name" value="AMP_BINDING"/>
    <property type="match status" value="1"/>
</dbReference>
<proteinExistence type="predicted"/>
<dbReference type="RefSeq" id="WP_330799564.1">
    <property type="nucleotide sequence ID" value="NZ_JAZEWV010000035.1"/>
</dbReference>
<reference evidence="3 4" key="1">
    <citation type="submission" date="2023-12" db="EMBL/GenBank/DDBJ databases">
        <title>Streptomyces sp. V4-01.</title>
        <authorList>
            <person name="Somphong A."/>
            <person name="Phongsopitanun W."/>
        </authorList>
    </citation>
    <scope>NUCLEOTIDE SEQUENCE [LARGE SCALE GENOMIC DNA]</scope>
    <source>
        <strain evidence="3 4">V4-01</strain>
    </source>
</reference>
<evidence type="ECO:0000259" key="1">
    <source>
        <dbReference type="Pfam" id="PF00501"/>
    </source>
</evidence>
<name>A0ABU7PJA7_9ACTN</name>
<dbReference type="PANTHER" id="PTHR45527:SF1">
    <property type="entry name" value="FATTY ACID SYNTHASE"/>
    <property type="match status" value="1"/>
</dbReference>
<dbReference type="Pfam" id="PF00501">
    <property type="entry name" value="AMP-binding"/>
    <property type="match status" value="1"/>
</dbReference>
<dbReference type="PANTHER" id="PTHR45527">
    <property type="entry name" value="NONRIBOSOMAL PEPTIDE SYNTHETASE"/>
    <property type="match status" value="1"/>
</dbReference>